<dbReference type="EMBL" id="GL348718">
    <property type="protein sequence ID" value="EFH51122.1"/>
    <property type="molecule type" value="Genomic_DNA"/>
</dbReference>
<name>D7M2N2_ARALL</name>
<feature type="transmembrane region" description="Helical" evidence="1">
    <location>
        <begin position="134"/>
        <end position="158"/>
    </location>
</feature>
<organism evidence="4">
    <name type="scientific">Arabidopsis lyrata subsp. lyrata</name>
    <name type="common">Lyre-leaved rock-cress</name>
    <dbReference type="NCBI Taxonomy" id="81972"/>
    <lineage>
        <taxon>Eukaryota</taxon>
        <taxon>Viridiplantae</taxon>
        <taxon>Streptophyta</taxon>
        <taxon>Embryophyta</taxon>
        <taxon>Tracheophyta</taxon>
        <taxon>Spermatophyta</taxon>
        <taxon>Magnoliopsida</taxon>
        <taxon>eudicotyledons</taxon>
        <taxon>Gunneridae</taxon>
        <taxon>Pentapetalae</taxon>
        <taxon>rosids</taxon>
        <taxon>malvids</taxon>
        <taxon>Brassicales</taxon>
        <taxon>Brassicaceae</taxon>
        <taxon>Camelineae</taxon>
        <taxon>Arabidopsis</taxon>
    </lineage>
</organism>
<dbReference type="eggNOG" id="KOG0504">
    <property type="taxonomic scope" value="Eukaryota"/>
</dbReference>
<dbReference type="AlphaFoldDB" id="D7M2N2"/>
<reference evidence="4" key="1">
    <citation type="journal article" date="2011" name="Nat. Genet.">
        <title>The Arabidopsis lyrata genome sequence and the basis of rapid genome size change.</title>
        <authorList>
            <person name="Hu T.T."/>
            <person name="Pattyn P."/>
            <person name="Bakker E.G."/>
            <person name="Cao J."/>
            <person name="Cheng J.-F."/>
            <person name="Clark R.M."/>
            <person name="Fahlgren N."/>
            <person name="Fawcett J.A."/>
            <person name="Grimwood J."/>
            <person name="Gundlach H."/>
            <person name="Haberer G."/>
            <person name="Hollister J.D."/>
            <person name="Ossowski S."/>
            <person name="Ottilar R.P."/>
            <person name="Salamov A.A."/>
            <person name="Schneeberger K."/>
            <person name="Spannagl M."/>
            <person name="Wang X."/>
            <person name="Yang L."/>
            <person name="Nasrallah M.E."/>
            <person name="Bergelson J."/>
            <person name="Carrington J.C."/>
            <person name="Gaut B.S."/>
            <person name="Schmutz J."/>
            <person name="Mayer K.F.X."/>
            <person name="Van de Peer Y."/>
            <person name="Grigoriev I.V."/>
            <person name="Nordborg M."/>
            <person name="Weigel D."/>
            <person name="Guo Y.-L."/>
        </authorList>
    </citation>
    <scope>NUCLEOTIDE SEQUENCE [LARGE SCALE GENOMIC DNA]</scope>
    <source>
        <strain evidence="4">cv. MN47</strain>
    </source>
</reference>
<sequence>MLWWEIRHTSQKTLGLGFCSAISRALKPLLFCCLATPKNWHPKVVSMFTWDHRGDLKIDSNGSVPNLGMATLAKKTDFRVFLVCDTLAMYSSIITIVSFSQLKSLQHRTSSSWRLHQCQQRLWLMYLAVRHLPLLGYVIMVIGDIFLLVLMLLLVPYVSPYTNTQLFLRHIF</sequence>
<keyword evidence="4" id="KW-1185">Reference proteome</keyword>
<proteinExistence type="predicted"/>
<feature type="transmembrane region" description="Helical" evidence="1">
    <location>
        <begin position="78"/>
        <end position="99"/>
    </location>
</feature>
<dbReference type="HOGENOM" id="CLU_1557389_0_0_1"/>
<dbReference type="InterPro" id="IPR026961">
    <property type="entry name" value="PGG_dom"/>
</dbReference>
<dbReference type="Pfam" id="PF13962">
    <property type="entry name" value="PGG"/>
    <property type="match status" value="1"/>
</dbReference>
<dbReference type="Proteomes" id="UP000008694">
    <property type="component" value="Unassembled WGS sequence"/>
</dbReference>
<evidence type="ECO:0000313" key="3">
    <source>
        <dbReference type="EMBL" id="EFH51122.1"/>
    </source>
</evidence>
<evidence type="ECO:0000313" key="4">
    <source>
        <dbReference type="Proteomes" id="UP000008694"/>
    </source>
</evidence>
<keyword evidence="1" id="KW-0472">Membrane</keyword>
<keyword evidence="1" id="KW-1133">Transmembrane helix</keyword>
<protein>
    <recommendedName>
        <fullName evidence="2">PGG domain-containing protein</fullName>
    </recommendedName>
</protein>
<feature type="domain" description="PGG" evidence="2">
    <location>
        <begin position="64"/>
        <end position="126"/>
    </location>
</feature>
<dbReference type="Gramene" id="scaffold_603902.1">
    <property type="protein sequence ID" value="scaffold_603902.1"/>
    <property type="gene ID" value="scaffold_603902.1"/>
</dbReference>
<gene>
    <name evidence="3" type="ORF">ARALYDRAFT_911845</name>
</gene>
<evidence type="ECO:0000256" key="1">
    <source>
        <dbReference type="SAM" id="Phobius"/>
    </source>
</evidence>
<accession>D7M2N2</accession>
<evidence type="ECO:0000259" key="2">
    <source>
        <dbReference type="Pfam" id="PF13962"/>
    </source>
</evidence>
<keyword evidence="1" id="KW-0812">Transmembrane</keyword>
<dbReference type="STRING" id="81972.D7M2N2"/>